<dbReference type="Proteomes" id="UP001597041">
    <property type="component" value="Unassembled WGS sequence"/>
</dbReference>
<sequence>MDVLNQVMGVQEASGLWGLSPDRVKGLCQSNKVQCKKVGNSWVLLKEQPNPKQQRLQGGEVLAGYTKREEEEVFLKGAREILSKVYPEFNDGQLWLENRGHFYSVMHGYGIQVAQIMPAQPDKFAENRKLVINREEKKDVQVVAQTEQYILRDIKELVRARVPLNTVETADWIDNRVVSRAGFLENRLTDQANQVDYKWRDNKISVKFKRVNPPKGYDEHDDYITVTRIE</sequence>
<reference evidence="2" key="1">
    <citation type="journal article" date="2019" name="Int. J. Syst. Evol. Microbiol.">
        <title>The Global Catalogue of Microorganisms (GCM) 10K type strain sequencing project: providing services to taxonomists for standard genome sequencing and annotation.</title>
        <authorList>
            <consortium name="The Broad Institute Genomics Platform"/>
            <consortium name="The Broad Institute Genome Sequencing Center for Infectious Disease"/>
            <person name="Wu L."/>
            <person name="Ma J."/>
        </authorList>
    </citation>
    <scope>NUCLEOTIDE SEQUENCE [LARGE SCALE GENOMIC DNA]</scope>
    <source>
        <strain evidence="2">CCUG 56608</strain>
    </source>
</reference>
<dbReference type="EMBL" id="JBHTKK010000013">
    <property type="protein sequence ID" value="MFD1066709.1"/>
    <property type="molecule type" value="Genomic_DNA"/>
</dbReference>
<dbReference type="RefSeq" id="WP_379592286.1">
    <property type="nucleotide sequence ID" value="NZ_JBHTKK010000013.1"/>
</dbReference>
<evidence type="ECO:0000313" key="1">
    <source>
        <dbReference type="EMBL" id="MFD1066709.1"/>
    </source>
</evidence>
<comment type="caution">
    <text evidence="1">The sequence shown here is derived from an EMBL/GenBank/DDBJ whole genome shotgun (WGS) entry which is preliminary data.</text>
</comment>
<gene>
    <name evidence="1" type="ORF">ACFQ19_11795</name>
</gene>
<proteinExistence type="predicted"/>
<accession>A0ABW3NGJ9</accession>
<name>A0ABW3NGJ9_9BACI</name>
<protein>
    <submittedName>
        <fullName evidence="1">Uncharacterized protein</fullName>
    </submittedName>
</protein>
<keyword evidence="2" id="KW-1185">Reference proteome</keyword>
<evidence type="ECO:0000313" key="2">
    <source>
        <dbReference type="Proteomes" id="UP001597041"/>
    </source>
</evidence>
<organism evidence="1 2">
    <name type="scientific">Oceanobacillus locisalsi</name>
    <dbReference type="NCBI Taxonomy" id="546107"/>
    <lineage>
        <taxon>Bacteria</taxon>
        <taxon>Bacillati</taxon>
        <taxon>Bacillota</taxon>
        <taxon>Bacilli</taxon>
        <taxon>Bacillales</taxon>
        <taxon>Bacillaceae</taxon>
        <taxon>Oceanobacillus</taxon>
    </lineage>
</organism>